<evidence type="ECO:0000256" key="1">
    <source>
        <dbReference type="ARBA" id="ARBA00004124"/>
    </source>
</evidence>
<dbReference type="GO" id="GO:0005923">
    <property type="term" value="C:bicellular tight junction"/>
    <property type="evidence" value="ECO:0007669"/>
    <property type="project" value="UniProtKB-SubCell"/>
</dbReference>
<evidence type="ECO:0000256" key="2">
    <source>
        <dbReference type="ARBA" id="ARBA00004141"/>
    </source>
</evidence>
<comment type="subcellular location">
    <subcellularLocation>
        <location evidence="3">Cell junction</location>
        <location evidence="3">Tight junction</location>
    </subcellularLocation>
    <subcellularLocation>
        <location evidence="1">Lateral cell membrane</location>
    </subcellularLocation>
    <subcellularLocation>
        <location evidence="2">Membrane</location>
        <topology evidence="2">Multi-pass membrane protein</topology>
    </subcellularLocation>
</comment>
<protein>
    <recommendedName>
        <fullName evidence="14">POPDC1-3 domain-containing protein</fullName>
    </recommendedName>
</protein>
<dbReference type="GO" id="GO:0007507">
    <property type="term" value="P:heart development"/>
    <property type="evidence" value="ECO:0007669"/>
    <property type="project" value="TreeGrafter"/>
</dbReference>
<reference evidence="15 16" key="1">
    <citation type="submission" date="2024-01" db="EMBL/GenBank/DDBJ databases">
        <title>The genome of the rayed Mediterranean limpet Patella caerulea (Linnaeus, 1758).</title>
        <authorList>
            <person name="Anh-Thu Weber A."/>
            <person name="Halstead-Nussloch G."/>
        </authorList>
    </citation>
    <scope>NUCLEOTIDE SEQUENCE [LARGE SCALE GENOMIC DNA]</scope>
    <source>
        <strain evidence="15">AATW-2023a</strain>
        <tissue evidence="15">Whole specimen</tissue>
    </source>
</reference>
<comment type="similarity">
    <text evidence="4">Belongs to the popeye family.</text>
</comment>
<name>A0AAN8J594_PATCE</name>
<dbReference type="InterPro" id="IPR014710">
    <property type="entry name" value="RmlC-like_jellyroll"/>
</dbReference>
<keyword evidence="8" id="KW-0812">Transmembrane</keyword>
<dbReference type="AlphaFoldDB" id="A0AAN8J594"/>
<keyword evidence="12" id="KW-0472">Membrane</keyword>
<evidence type="ECO:0000256" key="8">
    <source>
        <dbReference type="ARBA" id="ARBA00022692"/>
    </source>
</evidence>
<comment type="caution">
    <text evidence="15">The sequence shown here is derived from an EMBL/GenBank/DDBJ whole genome shotgun (WGS) entry which is preliminary data.</text>
</comment>
<proteinExistence type="inferred from homology"/>
<keyword evidence="9" id="KW-0130">Cell adhesion</keyword>
<dbReference type="SUPFAM" id="SSF51206">
    <property type="entry name" value="cAMP-binding domain-like"/>
    <property type="match status" value="1"/>
</dbReference>
<accession>A0AAN8J594</accession>
<evidence type="ECO:0000256" key="7">
    <source>
        <dbReference type="ARBA" id="ARBA00022475"/>
    </source>
</evidence>
<evidence type="ECO:0000259" key="14">
    <source>
        <dbReference type="Pfam" id="PF04831"/>
    </source>
</evidence>
<keyword evidence="16" id="KW-1185">Reference proteome</keyword>
<dbReference type="GO" id="GO:0007155">
    <property type="term" value="P:cell adhesion"/>
    <property type="evidence" value="ECO:0007669"/>
    <property type="project" value="UniProtKB-KW"/>
</dbReference>
<evidence type="ECO:0000256" key="3">
    <source>
        <dbReference type="ARBA" id="ARBA00004435"/>
    </source>
</evidence>
<evidence type="ECO:0000256" key="6">
    <source>
        <dbReference type="ARBA" id="ARBA00022473"/>
    </source>
</evidence>
<evidence type="ECO:0000256" key="12">
    <source>
        <dbReference type="ARBA" id="ARBA00023136"/>
    </source>
</evidence>
<evidence type="ECO:0000256" key="4">
    <source>
        <dbReference type="ARBA" id="ARBA00007146"/>
    </source>
</evidence>
<feature type="domain" description="POPDC1-3" evidence="14">
    <location>
        <begin position="3"/>
        <end position="153"/>
    </location>
</feature>
<dbReference type="InterPro" id="IPR018490">
    <property type="entry name" value="cNMP-bd_dom_sf"/>
</dbReference>
<keyword evidence="10" id="KW-0965">Cell junction</keyword>
<gene>
    <name evidence="15" type="ORF">SNE40_018547</name>
</gene>
<dbReference type="GO" id="GO:0030552">
    <property type="term" value="F:cAMP binding"/>
    <property type="evidence" value="ECO:0007669"/>
    <property type="project" value="TreeGrafter"/>
</dbReference>
<evidence type="ECO:0000256" key="10">
    <source>
        <dbReference type="ARBA" id="ARBA00022949"/>
    </source>
</evidence>
<evidence type="ECO:0000256" key="13">
    <source>
        <dbReference type="ARBA" id="ARBA00023180"/>
    </source>
</evidence>
<dbReference type="PANTHER" id="PTHR12101:SF17">
    <property type="entry name" value="BLOOD VESSEL EPICARDIAL SUBSTANCE"/>
    <property type="match status" value="1"/>
</dbReference>
<keyword evidence="7" id="KW-1003">Cell membrane</keyword>
<dbReference type="GO" id="GO:0051146">
    <property type="term" value="P:striated muscle cell differentiation"/>
    <property type="evidence" value="ECO:0007669"/>
    <property type="project" value="TreeGrafter"/>
</dbReference>
<dbReference type="Proteomes" id="UP001347796">
    <property type="component" value="Unassembled WGS sequence"/>
</dbReference>
<evidence type="ECO:0000256" key="5">
    <source>
        <dbReference type="ARBA" id="ARBA00022427"/>
    </source>
</evidence>
<dbReference type="GO" id="GO:0042383">
    <property type="term" value="C:sarcolemma"/>
    <property type="evidence" value="ECO:0007669"/>
    <property type="project" value="TreeGrafter"/>
</dbReference>
<sequence length="224" mass="25726">MIPVKLHHQLEVMYKKLFRPMHMTRKEFAEICKLGSVITLAKGSLYAVQGITPCGEKISILVKGRLKVTYNRLFLHFIECNQFVDSPELDSMTYSIDEEEKYQVSITASEDSCLITWHFPTLQNHLSNDPYLETMFHHIVGKDISNKLYQIQELLLVNPDYMCTLASRQSSMVNIRHSLVTQDSSMSLLNFNNMNMAADIKHLNQQLDSAIKSCHGPKESETRV</sequence>
<keyword evidence="5" id="KW-0796">Tight junction</keyword>
<evidence type="ECO:0000256" key="11">
    <source>
        <dbReference type="ARBA" id="ARBA00022989"/>
    </source>
</evidence>
<dbReference type="Gene3D" id="2.60.120.10">
    <property type="entry name" value="Jelly Rolls"/>
    <property type="match status" value="1"/>
</dbReference>
<dbReference type="GO" id="GO:0042391">
    <property type="term" value="P:regulation of membrane potential"/>
    <property type="evidence" value="ECO:0007669"/>
    <property type="project" value="TreeGrafter"/>
</dbReference>
<dbReference type="InterPro" id="IPR006916">
    <property type="entry name" value="POPDC1-3"/>
</dbReference>
<evidence type="ECO:0000256" key="9">
    <source>
        <dbReference type="ARBA" id="ARBA00022889"/>
    </source>
</evidence>
<dbReference type="Pfam" id="PF04831">
    <property type="entry name" value="POPDC1-3"/>
    <property type="match status" value="1"/>
</dbReference>
<dbReference type="PANTHER" id="PTHR12101">
    <property type="entry name" value="POPEYE DOMAIN CONTAINING PROTEIN"/>
    <property type="match status" value="1"/>
</dbReference>
<dbReference type="GO" id="GO:0016328">
    <property type="term" value="C:lateral plasma membrane"/>
    <property type="evidence" value="ECO:0007669"/>
    <property type="project" value="UniProtKB-SubCell"/>
</dbReference>
<keyword evidence="11" id="KW-1133">Transmembrane helix</keyword>
<evidence type="ECO:0000313" key="16">
    <source>
        <dbReference type="Proteomes" id="UP001347796"/>
    </source>
</evidence>
<keyword evidence="6" id="KW-0217">Developmental protein</keyword>
<dbReference type="EMBL" id="JAZGQO010000014">
    <property type="protein sequence ID" value="KAK6170064.1"/>
    <property type="molecule type" value="Genomic_DNA"/>
</dbReference>
<evidence type="ECO:0000313" key="15">
    <source>
        <dbReference type="EMBL" id="KAK6170064.1"/>
    </source>
</evidence>
<keyword evidence="13" id="KW-0325">Glycoprotein</keyword>
<dbReference type="InterPro" id="IPR055272">
    <property type="entry name" value="POPDC1-3_dom"/>
</dbReference>
<organism evidence="15 16">
    <name type="scientific">Patella caerulea</name>
    <name type="common">Rayed Mediterranean limpet</name>
    <dbReference type="NCBI Taxonomy" id="87958"/>
    <lineage>
        <taxon>Eukaryota</taxon>
        <taxon>Metazoa</taxon>
        <taxon>Spiralia</taxon>
        <taxon>Lophotrochozoa</taxon>
        <taxon>Mollusca</taxon>
        <taxon>Gastropoda</taxon>
        <taxon>Patellogastropoda</taxon>
        <taxon>Patelloidea</taxon>
        <taxon>Patellidae</taxon>
        <taxon>Patella</taxon>
    </lineage>
</organism>